<dbReference type="AlphaFoldDB" id="A0A9P8C0K6"/>
<gene>
    <name evidence="1" type="ORF">BJ875DRAFT_387232</name>
</gene>
<comment type="caution">
    <text evidence="1">The sequence shown here is derived from an EMBL/GenBank/DDBJ whole genome shotgun (WGS) entry which is preliminary data.</text>
</comment>
<keyword evidence="2" id="KW-1185">Reference proteome</keyword>
<protein>
    <submittedName>
        <fullName evidence="1">Uncharacterized protein</fullName>
    </submittedName>
</protein>
<sequence length="154" mass="17012">MHWKRIIPCSLMFSGLNGHLFVGNPPPFRAHQDISLLIMPLNGDPNAVPPISQLPFPCKGHHVDLDSPRGKPVVRWRAGQSVTFSPGAAHSGGSCQVAFSYDKGETWVVVYTWEGNCPRVAAPGTVTNVYDVNQDYTFTIPKKFPTGHRVIFAW</sequence>
<reference evidence="1" key="1">
    <citation type="journal article" date="2021" name="IMA Fungus">
        <title>Genomic characterization of three marine fungi, including Emericellopsis atlantica sp. nov. with signatures of a generalist lifestyle and marine biomass degradation.</title>
        <authorList>
            <person name="Hagestad O.C."/>
            <person name="Hou L."/>
            <person name="Andersen J.H."/>
            <person name="Hansen E.H."/>
            <person name="Altermark B."/>
            <person name="Li C."/>
            <person name="Kuhnert E."/>
            <person name="Cox R.J."/>
            <person name="Crous P.W."/>
            <person name="Spatafora J.W."/>
            <person name="Lail K."/>
            <person name="Amirebrahimi M."/>
            <person name="Lipzen A."/>
            <person name="Pangilinan J."/>
            <person name="Andreopoulos W."/>
            <person name="Hayes R.D."/>
            <person name="Ng V."/>
            <person name="Grigoriev I.V."/>
            <person name="Jackson S.A."/>
            <person name="Sutton T.D.S."/>
            <person name="Dobson A.D.W."/>
            <person name="Rama T."/>
        </authorList>
    </citation>
    <scope>NUCLEOTIDE SEQUENCE</scope>
    <source>
        <strain evidence="1">TRa018bII</strain>
    </source>
</reference>
<dbReference type="PANTHER" id="PTHR36182:SF1">
    <property type="entry name" value="PROTEIN, PUTATIVE (AFU_ORTHOLOGUE AFUA_6G10930)-RELATED"/>
    <property type="match status" value="1"/>
</dbReference>
<name>A0A9P8C0K6_9HELO</name>
<accession>A0A9P8C0K6</accession>
<dbReference type="OrthoDB" id="3499685at2759"/>
<evidence type="ECO:0000313" key="2">
    <source>
        <dbReference type="Proteomes" id="UP000824998"/>
    </source>
</evidence>
<evidence type="ECO:0000313" key="1">
    <source>
        <dbReference type="EMBL" id="KAG9229498.1"/>
    </source>
</evidence>
<dbReference type="EMBL" id="MU251761">
    <property type="protein sequence ID" value="KAG9229498.1"/>
    <property type="molecule type" value="Genomic_DNA"/>
</dbReference>
<dbReference type="Proteomes" id="UP000824998">
    <property type="component" value="Unassembled WGS sequence"/>
</dbReference>
<proteinExistence type="predicted"/>
<dbReference type="Gene3D" id="2.70.50.70">
    <property type="match status" value="1"/>
</dbReference>
<dbReference type="PANTHER" id="PTHR36182">
    <property type="entry name" value="PROTEIN, PUTATIVE (AFU_ORTHOLOGUE AFUA_6G10930)-RELATED"/>
    <property type="match status" value="1"/>
</dbReference>
<organism evidence="1 2">
    <name type="scientific">Amylocarpus encephaloides</name>
    <dbReference type="NCBI Taxonomy" id="45428"/>
    <lineage>
        <taxon>Eukaryota</taxon>
        <taxon>Fungi</taxon>
        <taxon>Dikarya</taxon>
        <taxon>Ascomycota</taxon>
        <taxon>Pezizomycotina</taxon>
        <taxon>Leotiomycetes</taxon>
        <taxon>Helotiales</taxon>
        <taxon>Helotiales incertae sedis</taxon>
        <taxon>Amylocarpus</taxon>
    </lineage>
</organism>